<dbReference type="AlphaFoldDB" id="A0A1F4ZRS6"/>
<feature type="transmembrane region" description="Helical" evidence="1">
    <location>
        <begin position="56"/>
        <end position="80"/>
    </location>
</feature>
<name>A0A1F4ZRS6_9BACT</name>
<sequence length="151" mass="16967">MTIWITNKCIVIVESILNMAKVVYRELFNNLEFFNTRLSFSQKSKLLRELNAKQKVAFYLVGLKGSLIMGVIGSSVLFVANLALLASKSSCPYSSMTGETILDYFCDGRRLLTMQELPTRAFVNTLSFVILIMILNSVYFALLTLNGKSTK</sequence>
<dbReference type="Proteomes" id="UP000176424">
    <property type="component" value="Unassembled WGS sequence"/>
</dbReference>
<gene>
    <name evidence="2" type="ORF">A2397_05230</name>
</gene>
<evidence type="ECO:0000313" key="2">
    <source>
        <dbReference type="EMBL" id="OGD08818.1"/>
    </source>
</evidence>
<proteinExistence type="predicted"/>
<protein>
    <submittedName>
        <fullName evidence="2">Uncharacterized protein</fullName>
    </submittedName>
</protein>
<evidence type="ECO:0000256" key="1">
    <source>
        <dbReference type="SAM" id="Phobius"/>
    </source>
</evidence>
<accession>A0A1F4ZRS6</accession>
<reference evidence="2 3" key="1">
    <citation type="journal article" date="2016" name="Nat. Commun.">
        <title>Thousands of microbial genomes shed light on interconnected biogeochemical processes in an aquifer system.</title>
        <authorList>
            <person name="Anantharaman K."/>
            <person name="Brown C.T."/>
            <person name="Hug L.A."/>
            <person name="Sharon I."/>
            <person name="Castelle C.J."/>
            <person name="Probst A.J."/>
            <person name="Thomas B.C."/>
            <person name="Singh A."/>
            <person name="Wilkins M.J."/>
            <person name="Karaoz U."/>
            <person name="Brodie E.L."/>
            <person name="Williams K.H."/>
            <person name="Hubbard S.S."/>
            <person name="Banfield J.F."/>
        </authorList>
    </citation>
    <scope>NUCLEOTIDE SEQUENCE [LARGE SCALE GENOMIC DNA]</scope>
</reference>
<organism evidence="2 3">
    <name type="scientific">Candidatus Amesbacteria bacterium RIFOXYB1_FULL_44_23</name>
    <dbReference type="NCBI Taxonomy" id="1797263"/>
    <lineage>
        <taxon>Bacteria</taxon>
        <taxon>Candidatus Amesiibacteriota</taxon>
    </lineage>
</organism>
<dbReference type="EMBL" id="MEXR01000048">
    <property type="protein sequence ID" value="OGD08818.1"/>
    <property type="molecule type" value="Genomic_DNA"/>
</dbReference>
<dbReference type="STRING" id="1797263.A2397_05230"/>
<keyword evidence="1" id="KW-1133">Transmembrane helix</keyword>
<evidence type="ECO:0000313" key="3">
    <source>
        <dbReference type="Proteomes" id="UP000176424"/>
    </source>
</evidence>
<keyword evidence="1" id="KW-0812">Transmembrane</keyword>
<feature type="transmembrane region" description="Helical" evidence="1">
    <location>
        <begin position="121"/>
        <end position="145"/>
    </location>
</feature>
<keyword evidence="1" id="KW-0472">Membrane</keyword>
<comment type="caution">
    <text evidence="2">The sequence shown here is derived from an EMBL/GenBank/DDBJ whole genome shotgun (WGS) entry which is preliminary data.</text>
</comment>